<feature type="compositionally biased region" description="Basic and acidic residues" evidence="1">
    <location>
        <begin position="64"/>
        <end position="77"/>
    </location>
</feature>
<protein>
    <submittedName>
        <fullName evidence="2">Uncharacterized protein</fullName>
    </submittedName>
</protein>
<reference evidence="2" key="1">
    <citation type="submission" date="2020-08" db="EMBL/GenBank/DDBJ databases">
        <title>Multicomponent nature underlies the extraordinary mechanical properties of spider dragline silk.</title>
        <authorList>
            <person name="Kono N."/>
            <person name="Nakamura H."/>
            <person name="Mori M."/>
            <person name="Yoshida Y."/>
            <person name="Ohtoshi R."/>
            <person name="Malay A.D."/>
            <person name="Moran D.A.P."/>
            <person name="Tomita M."/>
            <person name="Numata K."/>
            <person name="Arakawa K."/>
        </authorList>
    </citation>
    <scope>NUCLEOTIDE SEQUENCE</scope>
</reference>
<dbReference type="Proteomes" id="UP000887013">
    <property type="component" value="Unassembled WGS sequence"/>
</dbReference>
<evidence type="ECO:0000256" key="1">
    <source>
        <dbReference type="SAM" id="MobiDB-lite"/>
    </source>
</evidence>
<feature type="region of interest" description="Disordered" evidence="1">
    <location>
        <begin position="1"/>
        <end position="77"/>
    </location>
</feature>
<organism evidence="2 3">
    <name type="scientific">Nephila pilipes</name>
    <name type="common">Giant wood spider</name>
    <name type="synonym">Nephila maculata</name>
    <dbReference type="NCBI Taxonomy" id="299642"/>
    <lineage>
        <taxon>Eukaryota</taxon>
        <taxon>Metazoa</taxon>
        <taxon>Ecdysozoa</taxon>
        <taxon>Arthropoda</taxon>
        <taxon>Chelicerata</taxon>
        <taxon>Arachnida</taxon>
        <taxon>Araneae</taxon>
        <taxon>Araneomorphae</taxon>
        <taxon>Entelegynae</taxon>
        <taxon>Araneoidea</taxon>
        <taxon>Nephilidae</taxon>
        <taxon>Nephila</taxon>
    </lineage>
</organism>
<name>A0A8X6IH07_NEPPI</name>
<evidence type="ECO:0000313" key="2">
    <source>
        <dbReference type="EMBL" id="GFS45516.1"/>
    </source>
</evidence>
<keyword evidence="3" id="KW-1185">Reference proteome</keyword>
<evidence type="ECO:0000313" key="3">
    <source>
        <dbReference type="Proteomes" id="UP000887013"/>
    </source>
</evidence>
<proteinExistence type="predicted"/>
<comment type="caution">
    <text evidence="2">The sequence shown here is derived from an EMBL/GenBank/DDBJ whole genome shotgun (WGS) entry which is preliminary data.</text>
</comment>
<sequence>MGMPHQTLKSSLFPKPPKGSQKSRTFPNKQIKKNLAHTDAANPNTFGLEKALHKDSSSESDGEFLSRDEIKIQKKNI</sequence>
<accession>A0A8X6IH07</accession>
<dbReference type="AlphaFoldDB" id="A0A8X6IH07"/>
<gene>
    <name evidence="2" type="ORF">NPIL_44761</name>
</gene>
<dbReference type="EMBL" id="BMAW01044580">
    <property type="protein sequence ID" value="GFS45516.1"/>
    <property type="molecule type" value="Genomic_DNA"/>
</dbReference>